<evidence type="ECO:0000256" key="1">
    <source>
        <dbReference type="PROSITE-ProRule" id="PRU00473"/>
    </source>
</evidence>
<feature type="domain" description="OmpA-like" evidence="3">
    <location>
        <begin position="211"/>
        <end position="331"/>
    </location>
</feature>
<gene>
    <name evidence="4" type="ORF">SAMN04487957_102199</name>
</gene>
<dbReference type="AlphaFoldDB" id="A0A1H0EUD5"/>
<protein>
    <submittedName>
        <fullName evidence="4">Chemotaxis protein MotB</fullName>
    </submittedName>
</protein>
<dbReference type="RefSeq" id="WP_089677063.1">
    <property type="nucleotide sequence ID" value="NZ_FNIV01000002.1"/>
</dbReference>
<dbReference type="InterPro" id="IPR006665">
    <property type="entry name" value="OmpA-like"/>
</dbReference>
<evidence type="ECO:0000313" key="5">
    <source>
        <dbReference type="Proteomes" id="UP000199075"/>
    </source>
</evidence>
<keyword evidence="1 2" id="KW-0472">Membrane</keyword>
<accession>A0A1H0EUD5</accession>
<dbReference type="CDD" id="cd07185">
    <property type="entry name" value="OmpA_C-like"/>
    <property type="match status" value="1"/>
</dbReference>
<evidence type="ECO:0000313" key="4">
    <source>
        <dbReference type="EMBL" id="SDN85990.1"/>
    </source>
</evidence>
<sequence>MIDEHRGRGRHDILMAPAPPEDDTGGWMISYVDVMTLLVVLLVLVIALGRIGVGPGRVASESASPEVGHVERVPRFAIPLPSPLREATQRRSALVGSSAAAPSDRLMPAAISVALGVAGLPRRVSPPPFLLARPSPNVAPDAQTPPSIVLPSGLDLSAPLADTLLILTDNPPGGFQEVDEEAVSGARFVAESIRQAPYLPDLEGMEVSRIPEGVRLRLQDRLLFDTAEAKLTEEGQALVAGRLRELVARHAGEVSVEGHSDSRPISTERFPSNWALSSARAIAIVEALVAAGVEPSRLRAVGLADTRPLASNDSEAGRARNRRVEITIQAR</sequence>
<evidence type="ECO:0000259" key="3">
    <source>
        <dbReference type="PROSITE" id="PS51123"/>
    </source>
</evidence>
<proteinExistence type="predicted"/>
<evidence type="ECO:0000256" key="2">
    <source>
        <dbReference type="SAM" id="Phobius"/>
    </source>
</evidence>
<dbReference type="Gene3D" id="3.30.1330.60">
    <property type="entry name" value="OmpA-like domain"/>
    <property type="match status" value="1"/>
</dbReference>
<dbReference type="PANTHER" id="PTHR30329:SF21">
    <property type="entry name" value="LIPOPROTEIN YIAD-RELATED"/>
    <property type="match status" value="1"/>
</dbReference>
<keyword evidence="2" id="KW-0812">Transmembrane</keyword>
<dbReference type="SUPFAM" id="SSF103088">
    <property type="entry name" value="OmpA-like"/>
    <property type="match status" value="1"/>
</dbReference>
<keyword evidence="2" id="KW-1133">Transmembrane helix</keyword>
<dbReference type="Pfam" id="PF00691">
    <property type="entry name" value="OmpA"/>
    <property type="match status" value="1"/>
</dbReference>
<dbReference type="EMBL" id="FNIV01000002">
    <property type="protein sequence ID" value="SDN85990.1"/>
    <property type="molecule type" value="Genomic_DNA"/>
</dbReference>
<dbReference type="PROSITE" id="PS51123">
    <property type="entry name" value="OMPA_2"/>
    <property type="match status" value="1"/>
</dbReference>
<dbReference type="InterPro" id="IPR036737">
    <property type="entry name" value="OmpA-like_sf"/>
</dbReference>
<dbReference type="STRING" id="419597.SAMN04487957_102199"/>
<dbReference type="Proteomes" id="UP000199075">
    <property type="component" value="Unassembled WGS sequence"/>
</dbReference>
<reference evidence="5" key="1">
    <citation type="submission" date="2016-10" db="EMBL/GenBank/DDBJ databases">
        <authorList>
            <person name="Varghese N."/>
            <person name="Submissions S."/>
        </authorList>
    </citation>
    <scope>NUCLEOTIDE SEQUENCE [LARGE SCALE GENOMIC DNA]</scope>
    <source>
        <strain evidence="5">CGMCC 1.6444</strain>
    </source>
</reference>
<organism evidence="4 5">
    <name type="scientific">Halomonas shengliensis</name>
    <dbReference type="NCBI Taxonomy" id="419597"/>
    <lineage>
        <taxon>Bacteria</taxon>
        <taxon>Pseudomonadati</taxon>
        <taxon>Pseudomonadota</taxon>
        <taxon>Gammaproteobacteria</taxon>
        <taxon>Oceanospirillales</taxon>
        <taxon>Halomonadaceae</taxon>
        <taxon>Halomonas</taxon>
    </lineage>
</organism>
<dbReference type="OrthoDB" id="9815217at2"/>
<feature type="transmembrane region" description="Helical" evidence="2">
    <location>
        <begin position="28"/>
        <end position="48"/>
    </location>
</feature>
<name>A0A1H0EUD5_9GAMM</name>
<keyword evidence="5" id="KW-1185">Reference proteome</keyword>
<dbReference type="GO" id="GO:0016020">
    <property type="term" value="C:membrane"/>
    <property type="evidence" value="ECO:0007669"/>
    <property type="project" value="UniProtKB-UniRule"/>
</dbReference>
<dbReference type="InterPro" id="IPR050330">
    <property type="entry name" value="Bact_OuterMem_StrucFunc"/>
</dbReference>
<dbReference type="PANTHER" id="PTHR30329">
    <property type="entry name" value="STATOR ELEMENT OF FLAGELLAR MOTOR COMPLEX"/>
    <property type="match status" value="1"/>
</dbReference>